<proteinExistence type="inferred from homology"/>
<dbReference type="Pfam" id="PF07715">
    <property type="entry name" value="Plug"/>
    <property type="match status" value="1"/>
</dbReference>
<organism evidence="10 11">
    <name type="scientific">Haliscomenobacter hydrossis (strain ATCC 27775 / DSM 1100 / LMG 10767 / O)</name>
    <dbReference type="NCBI Taxonomy" id="760192"/>
    <lineage>
        <taxon>Bacteria</taxon>
        <taxon>Pseudomonadati</taxon>
        <taxon>Bacteroidota</taxon>
        <taxon>Saprospiria</taxon>
        <taxon>Saprospirales</taxon>
        <taxon>Haliscomenobacteraceae</taxon>
        <taxon>Haliscomenobacter</taxon>
    </lineage>
</organism>
<keyword evidence="3 7" id="KW-1134">Transmembrane beta strand</keyword>
<dbReference type="InterPro" id="IPR023996">
    <property type="entry name" value="TonB-dep_OMP_SusC/RagA"/>
</dbReference>
<keyword evidence="8" id="KW-0732">Signal</keyword>
<dbReference type="InterPro" id="IPR012910">
    <property type="entry name" value="Plug_dom"/>
</dbReference>
<feature type="chain" id="PRO_5003312061" evidence="8">
    <location>
        <begin position="23"/>
        <end position="1104"/>
    </location>
</feature>
<dbReference type="SUPFAM" id="SSF56935">
    <property type="entry name" value="Porins"/>
    <property type="match status" value="1"/>
</dbReference>
<dbReference type="Pfam" id="PF13715">
    <property type="entry name" value="CarbopepD_reg_2"/>
    <property type="match status" value="1"/>
</dbReference>
<reference key="2">
    <citation type="submission" date="2011-04" db="EMBL/GenBank/DDBJ databases">
        <title>Complete sequence of chromosome of Haliscomenobacter hydrossis DSM 1100.</title>
        <authorList>
            <consortium name="US DOE Joint Genome Institute (JGI-PGF)"/>
            <person name="Lucas S."/>
            <person name="Han J."/>
            <person name="Lapidus A."/>
            <person name="Bruce D."/>
            <person name="Goodwin L."/>
            <person name="Pitluck S."/>
            <person name="Peters L."/>
            <person name="Kyrpides N."/>
            <person name="Mavromatis K."/>
            <person name="Ivanova N."/>
            <person name="Ovchinnikova G."/>
            <person name="Pagani I."/>
            <person name="Daligault H."/>
            <person name="Detter J.C."/>
            <person name="Han C."/>
            <person name="Land M."/>
            <person name="Hauser L."/>
            <person name="Markowitz V."/>
            <person name="Cheng J.-F."/>
            <person name="Hugenholtz P."/>
            <person name="Woyke T."/>
            <person name="Wu D."/>
            <person name="Verbarg S."/>
            <person name="Frueling A."/>
            <person name="Brambilla E."/>
            <person name="Klenk H.-P."/>
            <person name="Eisen J.A."/>
        </authorList>
    </citation>
    <scope>NUCLEOTIDE SEQUENCE</scope>
    <source>
        <strain>DSM 1100</strain>
    </source>
</reference>
<dbReference type="HOGENOM" id="CLU_004317_0_1_10"/>
<comment type="subcellular location">
    <subcellularLocation>
        <location evidence="1 7">Cell outer membrane</location>
        <topology evidence="1 7">Multi-pass membrane protein</topology>
    </subcellularLocation>
</comment>
<keyword evidence="4 7" id="KW-0812">Transmembrane</keyword>
<dbReference type="eggNOG" id="COG1629">
    <property type="taxonomic scope" value="Bacteria"/>
</dbReference>
<dbReference type="SUPFAM" id="SSF49464">
    <property type="entry name" value="Carboxypeptidase regulatory domain-like"/>
    <property type="match status" value="1"/>
</dbReference>
<protein>
    <submittedName>
        <fullName evidence="10">TonB-dependent receptor plug</fullName>
    </submittedName>
</protein>
<dbReference type="Gene3D" id="2.170.130.10">
    <property type="entry name" value="TonB-dependent receptor, plug domain"/>
    <property type="match status" value="1"/>
</dbReference>
<evidence type="ECO:0000256" key="5">
    <source>
        <dbReference type="ARBA" id="ARBA00023136"/>
    </source>
</evidence>
<dbReference type="STRING" id="760192.Halhy_3295"/>
<dbReference type="KEGG" id="hhy:Halhy_3295"/>
<dbReference type="AlphaFoldDB" id="F4KT97"/>
<keyword evidence="10" id="KW-0675">Receptor</keyword>
<evidence type="ECO:0000256" key="2">
    <source>
        <dbReference type="ARBA" id="ARBA00022448"/>
    </source>
</evidence>
<dbReference type="EMBL" id="CP002691">
    <property type="protein sequence ID" value="AEE51154.1"/>
    <property type="molecule type" value="Genomic_DNA"/>
</dbReference>
<comment type="similarity">
    <text evidence="7">Belongs to the TonB-dependent receptor family.</text>
</comment>
<dbReference type="PROSITE" id="PS52016">
    <property type="entry name" value="TONB_DEPENDENT_REC_3"/>
    <property type="match status" value="1"/>
</dbReference>
<dbReference type="OrthoDB" id="9768177at2"/>
<feature type="domain" description="TonB-dependent receptor plug" evidence="9">
    <location>
        <begin position="116"/>
        <end position="221"/>
    </location>
</feature>
<dbReference type="InterPro" id="IPR039426">
    <property type="entry name" value="TonB-dep_rcpt-like"/>
</dbReference>
<dbReference type="NCBIfam" id="TIGR04056">
    <property type="entry name" value="OMP_RagA_SusC"/>
    <property type="match status" value="1"/>
</dbReference>
<keyword evidence="5 7" id="KW-0472">Membrane</keyword>
<dbReference type="Gene3D" id="2.40.170.20">
    <property type="entry name" value="TonB-dependent receptor, beta-barrel domain"/>
    <property type="match status" value="1"/>
</dbReference>
<accession>F4KT97</accession>
<dbReference type="NCBIfam" id="TIGR04057">
    <property type="entry name" value="SusC_RagA_signa"/>
    <property type="match status" value="1"/>
</dbReference>
<evidence type="ECO:0000256" key="7">
    <source>
        <dbReference type="PROSITE-ProRule" id="PRU01360"/>
    </source>
</evidence>
<evidence type="ECO:0000313" key="10">
    <source>
        <dbReference type="EMBL" id="AEE51154.1"/>
    </source>
</evidence>
<evidence type="ECO:0000256" key="3">
    <source>
        <dbReference type="ARBA" id="ARBA00022452"/>
    </source>
</evidence>
<evidence type="ECO:0000256" key="4">
    <source>
        <dbReference type="ARBA" id="ARBA00022692"/>
    </source>
</evidence>
<gene>
    <name evidence="10" type="ordered locus">Halhy_3295</name>
</gene>
<evidence type="ECO:0000313" key="11">
    <source>
        <dbReference type="Proteomes" id="UP000008461"/>
    </source>
</evidence>
<dbReference type="RefSeq" id="WP_013765695.1">
    <property type="nucleotide sequence ID" value="NC_015510.1"/>
</dbReference>
<dbReference type="InterPro" id="IPR037066">
    <property type="entry name" value="Plug_dom_sf"/>
</dbReference>
<dbReference type="InterPro" id="IPR023997">
    <property type="entry name" value="TonB-dep_OMP_SusC/RagA_CS"/>
</dbReference>
<keyword evidence="11" id="KW-1185">Reference proteome</keyword>
<dbReference type="Proteomes" id="UP000008461">
    <property type="component" value="Chromosome"/>
</dbReference>
<evidence type="ECO:0000256" key="8">
    <source>
        <dbReference type="SAM" id="SignalP"/>
    </source>
</evidence>
<sequence length="1104" mass="120152">MRRILLRLILLVLVLMAQQAYAQHKTLSGTVTDETGKPMEFVTVLVKGSDIGMSTGADGGFSLNAPTTATVLVFSFVGYKTLEINAESATPINVRMELAGNLDEVVVVGYGKQSRRTLSGSVSTVGAEALKSAPRTNVGTVLQGTVTGLRVQQNTGQPGATPTISFRGGTNFNGSGSPLIVLDGVIVPSLYGINMADVETIDLLKDAASTAIYGARASNGVVLITTKKGKKGRTQVNYSYKNATNYVRRSPIDYMSARDYILWNRRGIGSRYELGKAGRDGDTTSTKNQLTGAWGWGVNSGWTAANGRYSTQLVSGSNRQLLSNPEWSLLVDKNPFNPNKIDSILFRSVSQQELEDLILQQSKLEDHYINFSGANDMGSFALGLGALQDVGMVVGSSLKRLSFNFNGGLNVNKDLKISLNASGYSDKNTPSYLTADGGGGVGGGLMQRFVGIAPTVRLSHDITGEILPGVDGGTLGNPEYLQDKFINRNEEQRFSGGINLEYSILPSLKFLASGSGFMRYSTAESFTKQFQNGTGGAINSTRASSFGNQRVYQYTYNGFLQYDKTFDKHALSVLGGGEFYDFKTYDYSAAANGAATDFITYLNAASTAVGVPSSSFSSWNRLASAIGRINYDFDTRFLATVNLRYDGTSKLTENRYGIFPGVSLGWNLHRENFFTQSGLDKYIRTLKPRISWGENGSLDPLGDFATTAVYGNVGTYAGNPGFASGALFNTALKWERANTLNFGLDLGLFDNRITVIADYFIRNVYDKIAGLSIPAWTGYSSFTTNLGQLQNKGIELELRAQVIRPDKPGGLSIELGANMFQVKNFVVDLPNNGLERNRQSTIRVWDPAQGKIVQVSGLQEGLRVGLDEIWAPTYNGIYTSQGDLDARASFFNSFLPSPNKRAKILGDARWNDVDVNDTLDFRDFTFVGRSTPSIQGGFNTVINWKGFSLYGQFDYSLGFVILNQAYLRGMSQVQGSQNGPIDVTNTWHPDNPTGTLPRYYWANYGRNYFTDAGGGTSQTNPAPGNFYQKGDYVAIREITLSYELPSSFLENTLKNKIRGLRVYASGSNLAYLSRYKGTFPEVGGNDVGRFPLPRVATLGVNLSL</sequence>
<evidence type="ECO:0000256" key="1">
    <source>
        <dbReference type="ARBA" id="ARBA00004571"/>
    </source>
</evidence>
<keyword evidence="6 7" id="KW-0998">Cell outer membrane</keyword>
<reference evidence="10 11" key="1">
    <citation type="journal article" date="2011" name="Stand. Genomic Sci.">
        <title>Complete genome sequence of Haliscomenobacter hydrossis type strain (O).</title>
        <authorList>
            <consortium name="US DOE Joint Genome Institute (JGI-PGF)"/>
            <person name="Daligault H."/>
            <person name="Lapidus A."/>
            <person name="Zeytun A."/>
            <person name="Nolan M."/>
            <person name="Lucas S."/>
            <person name="Del Rio T.G."/>
            <person name="Tice H."/>
            <person name="Cheng J.F."/>
            <person name="Tapia R."/>
            <person name="Han C."/>
            <person name="Goodwin L."/>
            <person name="Pitluck S."/>
            <person name="Liolios K."/>
            <person name="Pagani I."/>
            <person name="Ivanova N."/>
            <person name="Huntemann M."/>
            <person name="Mavromatis K."/>
            <person name="Mikhailova N."/>
            <person name="Pati A."/>
            <person name="Chen A."/>
            <person name="Palaniappan K."/>
            <person name="Land M."/>
            <person name="Hauser L."/>
            <person name="Brambilla E.M."/>
            <person name="Rohde M."/>
            <person name="Verbarg S."/>
            <person name="Goker M."/>
            <person name="Bristow J."/>
            <person name="Eisen J.A."/>
            <person name="Markowitz V."/>
            <person name="Hugenholtz P."/>
            <person name="Kyrpides N.C."/>
            <person name="Klenk H.P."/>
            <person name="Woyke T."/>
        </authorList>
    </citation>
    <scope>NUCLEOTIDE SEQUENCE [LARGE SCALE GENOMIC DNA]</scope>
    <source>
        <strain evidence="11">ATCC 27775 / DSM 1100 / LMG 10767 / O</strain>
    </source>
</reference>
<keyword evidence="2 7" id="KW-0813">Transport</keyword>
<dbReference type="GO" id="GO:0009279">
    <property type="term" value="C:cell outer membrane"/>
    <property type="evidence" value="ECO:0007669"/>
    <property type="project" value="UniProtKB-SubCell"/>
</dbReference>
<evidence type="ECO:0000256" key="6">
    <source>
        <dbReference type="ARBA" id="ARBA00023237"/>
    </source>
</evidence>
<evidence type="ECO:0000259" key="9">
    <source>
        <dbReference type="Pfam" id="PF07715"/>
    </source>
</evidence>
<dbReference type="InterPro" id="IPR008969">
    <property type="entry name" value="CarboxyPept-like_regulatory"/>
</dbReference>
<feature type="signal peptide" evidence="8">
    <location>
        <begin position="1"/>
        <end position="22"/>
    </location>
</feature>
<dbReference type="InterPro" id="IPR036942">
    <property type="entry name" value="Beta-barrel_TonB_sf"/>
</dbReference>
<dbReference type="Gene3D" id="2.60.40.1120">
    <property type="entry name" value="Carboxypeptidase-like, regulatory domain"/>
    <property type="match status" value="1"/>
</dbReference>
<name>F4KT97_HALH1</name>